<reference evidence="6" key="1">
    <citation type="submission" date="2016-10" db="EMBL/GenBank/DDBJ databases">
        <title>Sequence of Gallionella enrichment culture.</title>
        <authorList>
            <person name="Poehlein A."/>
            <person name="Muehling M."/>
            <person name="Daniel R."/>
        </authorList>
    </citation>
    <scope>NUCLEOTIDE SEQUENCE</scope>
</reference>
<dbReference type="PROSITE" id="PS00194">
    <property type="entry name" value="THIOREDOXIN_1"/>
    <property type="match status" value="1"/>
</dbReference>
<name>A0A1J5Q7P7_9ZZZZ</name>
<dbReference type="Pfam" id="PF00085">
    <property type="entry name" value="Thioredoxin"/>
    <property type="match status" value="1"/>
</dbReference>
<evidence type="ECO:0000256" key="4">
    <source>
        <dbReference type="ARBA" id="ARBA00023284"/>
    </source>
</evidence>
<dbReference type="InterPro" id="IPR005746">
    <property type="entry name" value="Thioredoxin"/>
</dbReference>
<keyword evidence="1" id="KW-0813">Transport</keyword>
<dbReference type="GO" id="GO:0015035">
    <property type="term" value="F:protein-disulfide reductase activity"/>
    <property type="evidence" value="ECO:0007669"/>
    <property type="project" value="InterPro"/>
</dbReference>
<evidence type="ECO:0000313" key="6">
    <source>
        <dbReference type="EMBL" id="OIQ79729.1"/>
    </source>
</evidence>
<organism evidence="6">
    <name type="scientific">mine drainage metagenome</name>
    <dbReference type="NCBI Taxonomy" id="410659"/>
    <lineage>
        <taxon>unclassified sequences</taxon>
        <taxon>metagenomes</taxon>
        <taxon>ecological metagenomes</taxon>
    </lineage>
</organism>
<dbReference type="PANTHER" id="PTHR45663:SF40">
    <property type="entry name" value="THIOREDOXIN 2"/>
    <property type="match status" value="1"/>
</dbReference>
<comment type="caution">
    <text evidence="6">The sequence shown here is derived from an EMBL/GenBank/DDBJ whole genome shotgun (WGS) entry which is preliminary data.</text>
</comment>
<sequence>MATINLTEQDFEATVGADGIVLVDFWAAWCAPCRIFAPVFEAASNDFPEITFAKVDTEAEREIAGAAGISSIPTLMIFRDGVLVFSQPGALPASAVRELITAVQALDMVEVKAQISAEQMN</sequence>
<keyword evidence="4" id="KW-0676">Redox-active center</keyword>
<dbReference type="NCBIfam" id="TIGR01068">
    <property type="entry name" value="thioredoxin"/>
    <property type="match status" value="1"/>
</dbReference>
<protein>
    <submittedName>
        <fullName evidence="6">Putative thioredoxin-2</fullName>
    </submittedName>
</protein>
<dbReference type="PRINTS" id="PR00421">
    <property type="entry name" value="THIOREDOXIN"/>
</dbReference>
<gene>
    <name evidence="6" type="primary">trxC_13</name>
    <name evidence="6" type="ORF">GALL_385320</name>
</gene>
<accession>A0A1J5Q7P7</accession>
<dbReference type="SUPFAM" id="SSF52833">
    <property type="entry name" value="Thioredoxin-like"/>
    <property type="match status" value="1"/>
</dbReference>
<dbReference type="EMBL" id="MLJW01001168">
    <property type="protein sequence ID" value="OIQ79729.1"/>
    <property type="molecule type" value="Genomic_DNA"/>
</dbReference>
<dbReference type="GO" id="GO:0005829">
    <property type="term" value="C:cytosol"/>
    <property type="evidence" value="ECO:0007669"/>
    <property type="project" value="TreeGrafter"/>
</dbReference>
<dbReference type="AlphaFoldDB" id="A0A1J5Q7P7"/>
<dbReference type="InterPro" id="IPR013766">
    <property type="entry name" value="Thioredoxin_domain"/>
</dbReference>
<evidence type="ECO:0000256" key="2">
    <source>
        <dbReference type="ARBA" id="ARBA00022982"/>
    </source>
</evidence>
<dbReference type="Gene3D" id="3.40.30.10">
    <property type="entry name" value="Glutaredoxin"/>
    <property type="match status" value="1"/>
</dbReference>
<keyword evidence="2" id="KW-0249">Electron transport</keyword>
<proteinExistence type="predicted"/>
<keyword evidence="3" id="KW-1015">Disulfide bond</keyword>
<evidence type="ECO:0000256" key="1">
    <source>
        <dbReference type="ARBA" id="ARBA00022448"/>
    </source>
</evidence>
<dbReference type="PROSITE" id="PS51352">
    <property type="entry name" value="THIOREDOXIN_2"/>
    <property type="match status" value="1"/>
</dbReference>
<dbReference type="PIRSF" id="PIRSF000077">
    <property type="entry name" value="Thioredoxin"/>
    <property type="match status" value="1"/>
</dbReference>
<feature type="domain" description="Thioredoxin" evidence="5">
    <location>
        <begin position="1"/>
        <end position="105"/>
    </location>
</feature>
<dbReference type="PANTHER" id="PTHR45663">
    <property type="entry name" value="GEO12009P1"/>
    <property type="match status" value="1"/>
</dbReference>
<evidence type="ECO:0000259" key="5">
    <source>
        <dbReference type="PROSITE" id="PS51352"/>
    </source>
</evidence>
<dbReference type="CDD" id="cd02947">
    <property type="entry name" value="TRX_family"/>
    <property type="match status" value="1"/>
</dbReference>
<dbReference type="InterPro" id="IPR036249">
    <property type="entry name" value="Thioredoxin-like_sf"/>
</dbReference>
<dbReference type="InterPro" id="IPR017937">
    <property type="entry name" value="Thioredoxin_CS"/>
</dbReference>
<evidence type="ECO:0000256" key="3">
    <source>
        <dbReference type="ARBA" id="ARBA00023157"/>
    </source>
</evidence>